<gene>
    <name evidence="2" type="ORF">BJ878DRAFT_252971</name>
</gene>
<organism evidence="2 3">
    <name type="scientific">Calycina marina</name>
    <dbReference type="NCBI Taxonomy" id="1763456"/>
    <lineage>
        <taxon>Eukaryota</taxon>
        <taxon>Fungi</taxon>
        <taxon>Dikarya</taxon>
        <taxon>Ascomycota</taxon>
        <taxon>Pezizomycotina</taxon>
        <taxon>Leotiomycetes</taxon>
        <taxon>Helotiales</taxon>
        <taxon>Pezizellaceae</taxon>
        <taxon>Calycina</taxon>
    </lineage>
</organism>
<dbReference type="EMBL" id="MU253791">
    <property type="protein sequence ID" value="KAG9246826.1"/>
    <property type="molecule type" value="Genomic_DNA"/>
</dbReference>
<dbReference type="Proteomes" id="UP000887226">
    <property type="component" value="Unassembled WGS sequence"/>
</dbReference>
<proteinExistence type="predicted"/>
<evidence type="ECO:0000256" key="1">
    <source>
        <dbReference type="SAM" id="Phobius"/>
    </source>
</evidence>
<evidence type="ECO:0000313" key="2">
    <source>
        <dbReference type="EMBL" id="KAG9246826.1"/>
    </source>
</evidence>
<name>A0A9P8CIT7_9HELO</name>
<dbReference type="OrthoDB" id="6499973at2759"/>
<dbReference type="AlphaFoldDB" id="A0A9P8CIT7"/>
<comment type="caution">
    <text evidence="2">The sequence shown here is derived from an EMBL/GenBank/DDBJ whole genome shotgun (WGS) entry which is preliminary data.</text>
</comment>
<protein>
    <submittedName>
        <fullName evidence="2">Uncharacterized protein</fullName>
    </submittedName>
</protein>
<reference evidence="2" key="1">
    <citation type="journal article" date="2021" name="IMA Fungus">
        <title>Genomic characterization of three marine fungi, including Emericellopsis atlantica sp. nov. with signatures of a generalist lifestyle and marine biomass degradation.</title>
        <authorList>
            <person name="Hagestad O.C."/>
            <person name="Hou L."/>
            <person name="Andersen J.H."/>
            <person name="Hansen E.H."/>
            <person name="Altermark B."/>
            <person name="Li C."/>
            <person name="Kuhnert E."/>
            <person name="Cox R.J."/>
            <person name="Crous P.W."/>
            <person name="Spatafora J.W."/>
            <person name="Lail K."/>
            <person name="Amirebrahimi M."/>
            <person name="Lipzen A."/>
            <person name="Pangilinan J."/>
            <person name="Andreopoulos W."/>
            <person name="Hayes R.D."/>
            <person name="Ng V."/>
            <person name="Grigoriev I.V."/>
            <person name="Jackson S.A."/>
            <person name="Sutton T.D.S."/>
            <person name="Dobson A.D.W."/>
            <person name="Rama T."/>
        </authorList>
    </citation>
    <scope>NUCLEOTIDE SEQUENCE</scope>
    <source>
        <strain evidence="2">TRa3180A</strain>
    </source>
</reference>
<keyword evidence="1" id="KW-1133">Transmembrane helix</keyword>
<feature type="transmembrane region" description="Helical" evidence="1">
    <location>
        <begin position="34"/>
        <end position="51"/>
    </location>
</feature>
<sequence>MGMGVVSFTALIGPPISGALVTKYSSFEQDHGLSGTFAVAGALVLLLAKRFKGGGMFSKH</sequence>
<evidence type="ECO:0000313" key="3">
    <source>
        <dbReference type="Proteomes" id="UP000887226"/>
    </source>
</evidence>
<keyword evidence="1" id="KW-0472">Membrane</keyword>
<keyword evidence="3" id="KW-1185">Reference proteome</keyword>
<accession>A0A9P8CIT7</accession>
<keyword evidence="1" id="KW-0812">Transmembrane</keyword>